<dbReference type="AlphaFoldDB" id="A0A7W1X8T1"/>
<feature type="region of interest" description="Disordered" evidence="1">
    <location>
        <begin position="49"/>
        <end position="82"/>
    </location>
</feature>
<dbReference type="GO" id="GO:0043937">
    <property type="term" value="P:regulation of sporulation"/>
    <property type="evidence" value="ECO:0007669"/>
    <property type="project" value="InterPro"/>
</dbReference>
<protein>
    <submittedName>
        <fullName evidence="2">Aspartyl-phosphate phosphatase Spo0E family protein</fullName>
    </submittedName>
</protein>
<accession>A0A7W1X8T1</accession>
<dbReference type="Gene3D" id="4.10.280.10">
    <property type="entry name" value="Helix-loop-helix DNA-binding domain"/>
    <property type="match status" value="1"/>
</dbReference>
<evidence type="ECO:0000313" key="3">
    <source>
        <dbReference type="Proteomes" id="UP000530514"/>
    </source>
</evidence>
<name>A0A7W1X8T1_9BACL</name>
<sequence length="82" mass="9752">MNWFRSLEDKIEAVRKRMGETALRLGISHPKVYQLSRELDLLHNQWEQENARSEKNKSNVYPLRTHTRPDESGKNLNMFKAI</sequence>
<dbReference type="EMBL" id="JACEIP010000004">
    <property type="protein sequence ID" value="MBA4542079.1"/>
    <property type="molecule type" value="Genomic_DNA"/>
</dbReference>
<evidence type="ECO:0000256" key="1">
    <source>
        <dbReference type="SAM" id="MobiDB-lite"/>
    </source>
</evidence>
<dbReference type="GO" id="GO:0046983">
    <property type="term" value="F:protein dimerization activity"/>
    <property type="evidence" value="ECO:0007669"/>
    <property type="project" value="InterPro"/>
</dbReference>
<reference evidence="2 3" key="1">
    <citation type="submission" date="2020-07" db="EMBL/GenBank/DDBJ databases">
        <authorList>
            <person name="Feng H."/>
        </authorList>
    </citation>
    <scope>NUCLEOTIDE SEQUENCE [LARGE SCALE GENOMIC DNA]</scope>
    <source>
        <strain evidence="3">s-11</strain>
    </source>
</reference>
<dbReference type="Proteomes" id="UP000530514">
    <property type="component" value="Unassembled WGS sequence"/>
</dbReference>
<dbReference type="InterPro" id="IPR037208">
    <property type="entry name" value="Spo0E-like_sf"/>
</dbReference>
<evidence type="ECO:0000313" key="2">
    <source>
        <dbReference type="EMBL" id="MBA4542079.1"/>
    </source>
</evidence>
<gene>
    <name evidence="2" type="ORF">H1164_04080</name>
</gene>
<proteinExistence type="predicted"/>
<organism evidence="2 3">
    <name type="scientific">Thermoactinomyces daqus</name>
    <dbReference type="NCBI Taxonomy" id="1329516"/>
    <lineage>
        <taxon>Bacteria</taxon>
        <taxon>Bacillati</taxon>
        <taxon>Bacillota</taxon>
        <taxon>Bacilli</taxon>
        <taxon>Bacillales</taxon>
        <taxon>Thermoactinomycetaceae</taxon>
        <taxon>Thermoactinomyces</taxon>
    </lineage>
</organism>
<dbReference type="InterPro" id="IPR036638">
    <property type="entry name" value="HLH_DNA-bd_sf"/>
</dbReference>
<dbReference type="Pfam" id="PF09388">
    <property type="entry name" value="SpoOE-like"/>
    <property type="match status" value="1"/>
</dbReference>
<dbReference type="InterPro" id="IPR018540">
    <property type="entry name" value="Spo0E-like"/>
</dbReference>
<dbReference type="SUPFAM" id="SSF140500">
    <property type="entry name" value="BAS1536-like"/>
    <property type="match status" value="1"/>
</dbReference>
<keyword evidence="3" id="KW-1185">Reference proteome</keyword>
<dbReference type="RefSeq" id="WP_033099465.1">
    <property type="nucleotide sequence ID" value="NZ_JACEIP010000004.1"/>
</dbReference>
<dbReference type="OrthoDB" id="1684493at2"/>
<comment type="caution">
    <text evidence="2">The sequence shown here is derived from an EMBL/GenBank/DDBJ whole genome shotgun (WGS) entry which is preliminary data.</text>
</comment>